<feature type="domain" description="LytR/CpsA/Psr regulator C-terminal" evidence="3">
    <location>
        <begin position="126"/>
        <end position="215"/>
    </location>
</feature>
<evidence type="ECO:0000256" key="2">
    <source>
        <dbReference type="SAM" id="Phobius"/>
    </source>
</evidence>
<dbReference type="Gene3D" id="3.30.70.2390">
    <property type="match status" value="1"/>
</dbReference>
<proteinExistence type="predicted"/>
<dbReference type="EMBL" id="ACEB01000031">
    <property type="protein sequence ID" value="EEG26230.1"/>
    <property type="molecule type" value="Genomic_DNA"/>
</dbReference>
<dbReference type="Pfam" id="PF13399">
    <property type="entry name" value="LytR_C"/>
    <property type="match status" value="1"/>
</dbReference>
<accession>C0E545</accession>
<keyword evidence="2" id="KW-0812">Transmembrane</keyword>
<dbReference type="HOGENOM" id="CLU_073279_0_1_11"/>
<evidence type="ECO:0000313" key="5">
    <source>
        <dbReference type="Proteomes" id="UP000006247"/>
    </source>
</evidence>
<comment type="caution">
    <text evidence="4">The sequence shown here is derived from an EMBL/GenBank/DDBJ whole genome shotgun (WGS) entry which is preliminary data.</text>
</comment>
<dbReference type="InterPro" id="IPR027381">
    <property type="entry name" value="LytR/CpsA/Psr_C"/>
</dbReference>
<evidence type="ECO:0000313" key="4">
    <source>
        <dbReference type="EMBL" id="EEG26230.1"/>
    </source>
</evidence>
<sequence length="216" mass="21147">MPDIQPQRELPLRGVAMILISVALLLAMWGIYSMTGGKSAKVHNAASTDSAAASAVSIQPAAPAGPVTSAPGVPAPSSGAPAPASAPAPAGAVASGAAAPGAPSGATAGTAGAAGASTSAGDKSAVTVHVLNNSTIQGLAAKAKEQLTRQGYRVGQVGNYSRSVVPQNTVYYTDNEQQARELAEKVGGVAQQRPADLPAETAGPGSLVVVLATSFN</sequence>
<keyword evidence="2" id="KW-1133">Transmembrane helix</keyword>
<organism evidence="4 5">
    <name type="scientific">Corynebacterium matruchotii ATCC 33806</name>
    <dbReference type="NCBI Taxonomy" id="566549"/>
    <lineage>
        <taxon>Bacteria</taxon>
        <taxon>Bacillati</taxon>
        <taxon>Actinomycetota</taxon>
        <taxon>Actinomycetes</taxon>
        <taxon>Mycobacteriales</taxon>
        <taxon>Corynebacteriaceae</taxon>
        <taxon>Corynebacterium</taxon>
    </lineage>
</organism>
<feature type="region of interest" description="Disordered" evidence="1">
    <location>
        <begin position="61"/>
        <end position="119"/>
    </location>
</feature>
<dbReference type="Proteomes" id="UP000006247">
    <property type="component" value="Unassembled WGS sequence"/>
</dbReference>
<feature type="transmembrane region" description="Helical" evidence="2">
    <location>
        <begin position="12"/>
        <end position="32"/>
    </location>
</feature>
<evidence type="ECO:0000259" key="3">
    <source>
        <dbReference type="Pfam" id="PF13399"/>
    </source>
</evidence>
<dbReference type="RefSeq" id="WP_005522088.1">
    <property type="nucleotide sequence ID" value="NZ_EQ973330.1"/>
</dbReference>
<gene>
    <name evidence="4" type="ORF">CORMATOL_02121</name>
</gene>
<keyword evidence="2" id="KW-0472">Membrane</keyword>
<evidence type="ECO:0000256" key="1">
    <source>
        <dbReference type="SAM" id="MobiDB-lite"/>
    </source>
</evidence>
<reference evidence="4 5" key="1">
    <citation type="submission" date="2009-01" db="EMBL/GenBank/DDBJ databases">
        <authorList>
            <person name="Fulton L."/>
            <person name="Clifton S."/>
            <person name="Chinwalla A.T."/>
            <person name="Mitreva M."/>
            <person name="Sodergren E."/>
            <person name="Weinstock G."/>
            <person name="Clifton S."/>
            <person name="Dooling D.J."/>
            <person name="Fulton B."/>
            <person name="Minx P."/>
            <person name="Pepin K.H."/>
            <person name="Johnson M."/>
            <person name="Bhonagiri V."/>
            <person name="Nash W.E."/>
            <person name="Mardis E.R."/>
            <person name="Wilson R.K."/>
        </authorList>
    </citation>
    <scope>NUCLEOTIDE SEQUENCE [LARGE SCALE GENOMIC DNA]</scope>
    <source>
        <strain evidence="4 5">ATCC 33806</strain>
    </source>
</reference>
<dbReference type="AlphaFoldDB" id="C0E545"/>
<protein>
    <submittedName>
        <fullName evidence="4">MHC_I domain protein</fullName>
    </submittedName>
</protein>
<name>C0E545_9CORY</name>